<dbReference type="InterPro" id="IPR036259">
    <property type="entry name" value="MFS_trans_sf"/>
</dbReference>
<feature type="transmembrane region" description="Helical" evidence="6">
    <location>
        <begin position="168"/>
        <end position="195"/>
    </location>
</feature>
<organism evidence="8">
    <name type="scientific">Daphnia barbata</name>
    <dbReference type="NCBI Taxonomy" id="414587"/>
    <lineage>
        <taxon>Eukaryota</taxon>
        <taxon>Metazoa</taxon>
        <taxon>Ecdysozoa</taxon>
        <taxon>Arthropoda</taxon>
        <taxon>Crustacea</taxon>
        <taxon>Branchiopoda</taxon>
        <taxon>Diplostraca</taxon>
        <taxon>Cladocera</taxon>
        <taxon>Anomopoda</taxon>
        <taxon>Daphniidae</taxon>
        <taxon>Daphnia</taxon>
    </lineage>
</organism>
<evidence type="ECO:0000256" key="1">
    <source>
        <dbReference type="ARBA" id="ARBA00004141"/>
    </source>
</evidence>
<name>A0A4Y7M3G6_9CRUS</name>
<keyword evidence="3 6" id="KW-0812">Transmembrane</keyword>
<comment type="subcellular location">
    <subcellularLocation>
        <location evidence="1">Membrane</location>
        <topology evidence="1">Multi-pass membrane protein</topology>
    </subcellularLocation>
</comment>
<dbReference type="EMBL" id="LR004694">
    <property type="protein sequence ID" value="SVE74313.1"/>
    <property type="molecule type" value="mRNA"/>
</dbReference>
<dbReference type="InterPro" id="IPR005829">
    <property type="entry name" value="Sugar_transporter_CS"/>
</dbReference>
<feature type="domain" description="Major facilitator superfamily (MFS) profile" evidence="7">
    <location>
        <begin position="17"/>
        <end position="457"/>
    </location>
</feature>
<dbReference type="InterPro" id="IPR020846">
    <property type="entry name" value="MFS_dom"/>
</dbReference>
<dbReference type="SUPFAM" id="SSF103473">
    <property type="entry name" value="MFS general substrate transporter"/>
    <property type="match status" value="1"/>
</dbReference>
<dbReference type="GO" id="GO:0022857">
    <property type="term" value="F:transmembrane transporter activity"/>
    <property type="evidence" value="ECO:0007669"/>
    <property type="project" value="InterPro"/>
</dbReference>
<reference evidence="8" key="1">
    <citation type="submission" date="2018-08" db="EMBL/GenBank/DDBJ databases">
        <authorList>
            <person name="Cornetti L."/>
        </authorList>
    </citation>
    <scope>NUCLEOTIDE SEQUENCE</scope>
    <source>
        <strain evidence="8">ZW-BAR-1</strain>
    </source>
</reference>
<feature type="transmembrane region" description="Helical" evidence="6">
    <location>
        <begin position="333"/>
        <end position="352"/>
    </location>
</feature>
<feature type="transmembrane region" description="Helical" evidence="6">
    <location>
        <begin position="77"/>
        <end position="98"/>
    </location>
</feature>
<feature type="transmembrane region" description="Helical" evidence="6">
    <location>
        <begin position="201"/>
        <end position="225"/>
    </location>
</feature>
<evidence type="ECO:0000256" key="3">
    <source>
        <dbReference type="ARBA" id="ARBA00022692"/>
    </source>
</evidence>
<evidence type="ECO:0000313" key="8">
    <source>
        <dbReference type="EMBL" id="SVE74313.1"/>
    </source>
</evidence>
<sequence>MKMASNKEALKSQLNPVAWVIFTSLIIDLIGFTIILPLMPKLLDHYSLSGGASITLLESTVKTVQQTLNIPEKFNSVMTGGILGSLFSFLQFLASPLAGCLSDCYGRKPTLLFSMVGIAASYALWVVADNFMIFVLARAVGGISKANVSLATAVMADITDSSTRAKAMALIGVAFAIGFIIGPVTGAAFSVWGISASVGSWWFWPAIFSLALSVINIGFLSAFFTESLPEEKRAKSLQLSQTWNLVNPVSLFKFQLAEGIAKKDLEKLKVLGRVYFLFLFLFSGLEYTLTFLTHLRFDYNAAQQGKMLLFIGLLMAIFQGGLVRRVKPGKEKMLALFGLGVIIPSFLIVGLASNATVLYFGLSLYSLGSAIVIPCLTAMTAAYGRADQKGAVIGTLRSLGALARAFGPLISSFGNVTQYANKPLDGDFGVMFIAAQGSSAYAPHYRCTEFLKIYRNF</sequence>
<feature type="transmembrane region" description="Helical" evidence="6">
    <location>
        <begin position="358"/>
        <end position="379"/>
    </location>
</feature>
<dbReference type="PROSITE" id="PS00216">
    <property type="entry name" value="SUGAR_TRANSPORT_1"/>
    <property type="match status" value="1"/>
</dbReference>
<protein>
    <submittedName>
        <fullName evidence="8">EOG090X09U7</fullName>
    </submittedName>
</protein>
<gene>
    <name evidence="8" type="primary">EOG090X09U7</name>
</gene>
<dbReference type="PROSITE" id="PS50850">
    <property type="entry name" value="MFS"/>
    <property type="match status" value="1"/>
</dbReference>
<feature type="transmembrane region" description="Helical" evidence="6">
    <location>
        <begin position="133"/>
        <end position="156"/>
    </location>
</feature>
<keyword evidence="4 6" id="KW-1133">Transmembrane helix</keyword>
<proteinExistence type="evidence at transcript level"/>
<evidence type="ECO:0000256" key="5">
    <source>
        <dbReference type="ARBA" id="ARBA00023136"/>
    </source>
</evidence>
<dbReference type="GO" id="GO:0031526">
    <property type="term" value="C:brush border membrane"/>
    <property type="evidence" value="ECO:0007669"/>
    <property type="project" value="TreeGrafter"/>
</dbReference>
<evidence type="ECO:0000256" key="2">
    <source>
        <dbReference type="ARBA" id="ARBA00022448"/>
    </source>
</evidence>
<dbReference type="InterPro" id="IPR011701">
    <property type="entry name" value="MFS"/>
</dbReference>
<feature type="transmembrane region" description="Helical" evidence="6">
    <location>
        <begin position="274"/>
        <end position="295"/>
    </location>
</feature>
<feature type="transmembrane region" description="Helical" evidence="6">
    <location>
        <begin position="16"/>
        <end position="39"/>
    </location>
</feature>
<accession>A0A4Y7M3G6</accession>
<dbReference type="Gene3D" id="1.20.1250.20">
    <property type="entry name" value="MFS general substrate transporter like domains"/>
    <property type="match status" value="1"/>
</dbReference>
<feature type="transmembrane region" description="Helical" evidence="6">
    <location>
        <begin position="110"/>
        <end position="127"/>
    </location>
</feature>
<dbReference type="Pfam" id="PF07690">
    <property type="entry name" value="MFS_1"/>
    <property type="match status" value="1"/>
</dbReference>
<keyword evidence="2" id="KW-0813">Transport</keyword>
<keyword evidence="5 6" id="KW-0472">Membrane</keyword>
<feature type="transmembrane region" description="Helical" evidence="6">
    <location>
        <begin position="307"/>
        <end position="326"/>
    </location>
</feature>
<dbReference type="AlphaFoldDB" id="A0A4Y7M3G6"/>
<evidence type="ECO:0000256" key="4">
    <source>
        <dbReference type="ARBA" id="ARBA00022989"/>
    </source>
</evidence>
<evidence type="ECO:0000259" key="7">
    <source>
        <dbReference type="PROSITE" id="PS50850"/>
    </source>
</evidence>
<dbReference type="PANTHER" id="PTHR23504">
    <property type="entry name" value="MAJOR FACILITATOR SUPERFAMILY DOMAIN-CONTAINING PROTEIN 10"/>
    <property type="match status" value="1"/>
</dbReference>
<dbReference type="PANTHER" id="PTHR23504:SF31">
    <property type="entry name" value="MAJOR FACILITATOR SUPERFAMILY DOMAIN-CONTAINING PROTEIN 10"/>
    <property type="match status" value="1"/>
</dbReference>
<dbReference type="FunFam" id="1.20.1250.20:FF:000223">
    <property type="entry name" value="Major facilitator superfamily domain-containing protein"/>
    <property type="match status" value="1"/>
</dbReference>
<evidence type="ECO:0000256" key="6">
    <source>
        <dbReference type="SAM" id="Phobius"/>
    </source>
</evidence>